<dbReference type="Proteomes" id="UP000054893">
    <property type="component" value="Unassembled WGS sequence"/>
</dbReference>
<dbReference type="InterPro" id="IPR008240">
    <property type="entry name" value="Chorismate_mutase_periplasmic"/>
</dbReference>
<evidence type="ECO:0000256" key="6">
    <source>
        <dbReference type="SAM" id="SignalP"/>
    </source>
</evidence>
<accession>A0A158FJR2</accession>
<protein>
    <recommendedName>
        <fullName evidence="2 5">Chorismate mutase</fullName>
        <ecNumber evidence="2 5">5.4.99.5</ecNumber>
    </recommendedName>
</protein>
<dbReference type="InterPro" id="IPR051331">
    <property type="entry name" value="Chorismate_mutase-related"/>
</dbReference>
<dbReference type="EC" id="5.4.99.5" evidence="2 5"/>
<dbReference type="UniPathway" id="UPA00120">
    <property type="reaction ID" value="UER00203"/>
</dbReference>
<feature type="chain" id="PRO_5007810221" description="Chorismate mutase" evidence="6">
    <location>
        <begin position="31"/>
        <end position="200"/>
    </location>
</feature>
<dbReference type="InterPro" id="IPR036979">
    <property type="entry name" value="CM_dom_sf"/>
</dbReference>
<dbReference type="PANTHER" id="PTHR38041:SF2">
    <property type="entry name" value="SECRETED CHORISMATE MUTASE"/>
    <property type="match status" value="1"/>
</dbReference>
<evidence type="ECO:0000256" key="1">
    <source>
        <dbReference type="ARBA" id="ARBA00004817"/>
    </source>
</evidence>
<dbReference type="GO" id="GO:0004106">
    <property type="term" value="F:chorismate mutase activity"/>
    <property type="evidence" value="ECO:0007669"/>
    <property type="project" value="UniProtKB-EC"/>
</dbReference>
<feature type="signal peptide" evidence="6">
    <location>
        <begin position="1"/>
        <end position="30"/>
    </location>
</feature>
<dbReference type="RefSeq" id="WP_075643253.1">
    <property type="nucleotide sequence ID" value="NZ_FCOC02000003.1"/>
</dbReference>
<dbReference type="NCBIfam" id="TIGR01806">
    <property type="entry name" value="CM_mono2"/>
    <property type="match status" value="1"/>
</dbReference>
<gene>
    <name evidence="8" type="ORF">AWB64_01385</name>
</gene>
<reference evidence="8 9" key="1">
    <citation type="submission" date="2016-01" db="EMBL/GenBank/DDBJ databases">
        <authorList>
            <person name="Oliw E.H."/>
        </authorList>
    </citation>
    <scope>NUCLEOTIDE SEQUENCE [LARGE SCALE GENOMIC DNA]</scope>
    <source>
        <strain evidence="8">LMG 22029</strain>
    </source>
</reference>
<evidence type="ECO:0000313" key="9">
    <source>
        <dbReference type="Proteomes" id="UP000054893"/>
    </source>
</evidence>
<dbReference type="GO" id="GO:0046417">
    <property type="term" value="P:chorismate metabolic process"/>
    <property type="evidence" value="ECO:0007669"/>
    <property type="project" value="InterPro"/>
</dbReference>
<evidence type="ECO:0000259" key="7">
    <source>
        <dbReference type="PROSITE" id="PS51168"/>
    </source>
</evidence>
<comment type="catalytic activity">
    <reaction evidence="5">
        <text>chorismate = prephenate</text>
        <dbReference type="Rhea" id="RHEA:13897"/>
        <dbReference type="ChEBI" id="CHEBI:29748"/>
        <dbReference type="ChEBI" id="CHEBI:29934"/>
        <dbReference type="EC" id="5.4.99.5"/>
    </reaction>
</comment>
<organism evidence="8 9">
    <name type="scientific">Caballeronia sordidicola</name>
    <name type="common">Burkholderia sordidicola</name>
    <dbReference type="NCBI Taxonomy" id="196367"/>
    <lineage>
        <taxon>Bacteria</taxon>
        <taxon>Pseudomonadati</taxon>
        <taxon>Pseudomonadota</taxon>
        <taxon>Betaproteobacteria</taxon>
        <taxon>Burkholderiales</taxon>
        <taxon>Burkholderiaceae</taxon>
        <taxon>Caballeronia</taxon>
    </lineage>
</organism>
<comment type="pathway">
    <text evidence="1 5">Metabolic intermediate biosynthesis; prephenate biosynthesis; prephenate from chorismate: step 1/1.</text>
</comment>
<proteinExistence type="predicted"/>
<dbReference type="AlphaFoldDB" id="A0A158FJR2"/>
<sequence length="200" mass="21955">MFNRIPRISRLCQGLVATALLAVTSTSQSAAVSNASNSWNGDFSRLIDLTATRLHVAREVALTKWDTRKPIEDSEREGVVISAAATQAEPAGVPRQLATHFFADQIEANKLVQYGLLARWHRAGKAPSDHRASLTDDIRPELDRLQGEFIRELAATDALRAAPDCYARLARATQSYSSAHKLDALYSVALDRALARVCEK</sequence>
<dbReference type="GO" id="GO:0009697">
    <property type="term" value="P:salicylic acid biosynthetic process"/>
    <property type="evidence" value="ECO:0007669"/>
    <property type="project" value="TreeGrafter"/>
</dbReference>
<dbReference type="OrthoDB" id="1262744at2"/>
<dbReference type="NCBIfam" id="NF006741">
    <property type="entry name" value="PRK09269.1"/>
    <property type="match status" value="1"/>
</dbReference>
<evidence type="ECO:0000256" key="5">
    <source>
        <dbReference type="PIRNR" id="PIRNR026640"/>
    </source>
</evidence>
<feature type="domain" description="Chorismate mutase" evidence="7">
    <location>
        <begin position="23"/>
        <end position="117"/>
    </location>
</feature>
<dbReference type="PANTHER" id="PTHR38041">
    <property type="entry name" value="CHORISMATE MUTASE"/>
    <property type="match status" value="1"/>
</dbReference>
<evidence type="ECO:0000256" key="4">
    <source>
        <dbReference type="ARBA" id="ARBA00023235"/>
    </source>
</evidence>
<dbReference type="SUPFAM" id="SSF48600">
    <property type="entry name" value="Chorismate mutase II"/>
    <property type="match status" value="1"/>
</dbReference>
<dbReference type="SMART" id="SM00830">
    <property type="entry name" value="CM_2"/>
    <property type="match status" value="1"/>
</dbReference>
<dbReference type="PROSITE" id="PS51168">
    <property type="entry name" value="CHORISMATE_MUT_2"/>
    <property type="match status" value="1"/>
</dbReference>
<name>A0A158FJR2_CABSO</name>
<dbReference type="InterPro" id="IPR002701">
    <property type="entry name" value="CM_II_prokaryot"/>
</dbReference>
<keyword evidence="4 5" id="KW-0413">Isomerase</keyword>
<comment type="function">
    <text evidence="5">Catalyzes the Claisen rearrangement of chorismate to prephenate.</text>
</comment>
<dbReference type="Gene3D" id="1.20.59.10">
    <property type="entry name" value="Chorismate mutase"/>
    <property type="match status" value="1"/>
</dbReference>
<dbReference type="EMBL" id="FCOC02000003">
    <property type="protein sequence ID" value="SAL19975.1"/>
    <property type="molecule type" value="Genomic_DNA"/>
</dbReference>
<evidence type="ECO:0000256" key="2">
    <source>
        <dbReference type="ARBA" id="ARBA00012404"/>
    </source>
</evidence>
<dbReference type="InterPro" id="IPR036263">
    <property type="entry name" value="Chorismate_II_sf"/>
</dbReference>
<dbReference type="PIRSF" id="PIRSF026640">
    <property type="entry name" value="Peripl_chor_mut"/>
    <property type="match status" value="1"/>
</dbReference>
<evidence type="ECO:0000313" key="8">
    <source>
        <dbReference type="EMBL" id="SAL19975.1"/>
    </source>
</evidence>
<dbReference type="Pfam" id="PF01817">
    <property type="entry name" value="CM_2"/>
    <property type="match status" value="1"/>
</dbReference>
<keyword evidence="3 6" id="KW-0732">Signal</keyword>
<evidence type="ECO:0000256" key="3">
    <source>
        <dbReference type="ARBA" id="ARBA00022729"/>
    </source>
</evidence>